<dbReference type="SUPFAM" id="SSF54611">
    <property type="entry name" value="SecB-like"/>
    <property type="match status" value="1"/>
</dbReference>
<dbReference type="RefSeq" id="WP_378111905.1">
    <property type="nucleotide sequence ID" value="NZ_JBHSNC010000032.1"/>
</dbReference>
<evidence type="ECO:0000313" key="2">
    <source>
        <dbReference type="Proteomes" id="UP001596108"/>
    </source>
</evidence>
<comment type="caution">
    <text evidence="1">The sequence shown here is derived from an EMBL/GenBank/DDBJ whole genome shotgun (WGS) entry which is preliminary data.</text>
</comment>
<reference evidence="2" key="1">
    <citation type="journal article" date="2019" name="Int. J. Syst. Evol. Microbiol.">
        <title>The Global Catalogue of Microorganisms (GCM) 10K type strain sequencing project: providing services to taxonomists for standard genome sequencing and annotation.</title>
        <authorList>
            <consortium name="The Broad Institute Genomics Platform"/>
            <consortium name="The Broad Institute Genome Sequencing Center for Infectious Disease"/>
            <person name="Wu L."/>
            <person name="Ma J."/>
        </authorList>
    </citation>
    <scope>NUCLEOTIDE SEQUENCE [LARGE SCALE GENOMIC DNA]</scope>
    <source>
        <strain evidence="2">CGMCC 1.18578</strain>
    </source>
</reference>
<proteinExistence type="predicted"/>
<dbReference type="Gene3D" id="3.10.420.10">
    <property type="entry name" value="SecB-like"/>
    <property type="match status" value="1"/>
</dbReference>
<dbReference type="EMBL" id="JBHSNC010000032">
    <property type="protein sequence ID" value="MFC5529969.1"/>
    <property type="molecule type" value="Genomic_DNA"/>
</dbReference>
<evidence type="ECO:0000313" key="1">
    <source>
        <dbReference type="EMBL" id="MFC5529969.1"/>
    </source>
</evidence>
<protein>
    <recommendedName>
        <fullName evidence="3">Preprotein translocase subunit SecB</fullName>
    </recommendedName>
</protein>
<keyword evidence="2" id="KW-1185">Reference proteome</keyword>
<name>A0ABW0R0C2_9BACL</name>
<dbReference type="InterPro" id="IPR035958">
    <property type="entry name" value="SecB-like_sf"/>
</dbReference>
<gene>
    <name evidence="1" type="ORF">ACFPQ4_10990</name>
</gene>
<sequence length="144" mass="16648">MPELWKNYEIVRYSTQLIDVRLFSLSCAFKETQDESPPLSVNLSNHYEFSAVTENDIDIFLNVTLDGPFSMNVIYQGMCRIQEDQEFDKEQFAESVQDLIVPFLLPYARECIANTLARMQLPIYTMPTIDILQTLLANHQESGE</sequence>
<evidence type="ECO:0008006" key="3">
    <source>
        <dbReference type="Google" id="ProtNLM"/>
    </source>
</evidence>
<accession>A0ABW0R0C2</accession>
<organism evidence="1 2">
    <name type="scientific">Cohnella yongneupensis</name>
    <dbReference type="NCBI Taxonomy" id="425006"/>
    <lineage>
        <taxon>Bacteria</taxon>
        <taxon>Bacillati</taxon>
        <taxon>Bacillota</taxon>
        <taxon>Bacilli</taxon>
        <taxon>Bacillales</taxon>
        <taxon>Paenibacillaceae</taxon>
        <taxon>Cohnella</taxon>
    </lineage>
</organism>
<dbReference type="Proteomes" id="UP001596108">
    <property type="component" value="Unassembled WGS sequence"/>
</dbReference>